<dbReference type="Proteomes" id="UP000295818">
    <property type="component" value="Unassembled WGS sequence"/>
</dbReference>
<name>A0ABY2BNP2_9ACTN</name>
<accession>A0ABY2BNP2</accession>
<comment type="caution">
    <text evidence="1">The sequence shown here is derived from an EMBL/GenBank/DDBJ whole genome shotgun (WGS) entry which is preliminary data.</text>
</comment>
<reference evidence="1 2" key="1">
    <citation type="journal article" date="2015" name="Stand. Genomic Sci.">
        <title>Genomic Encyclopedia of Bacterial and Archaeal Type Strains, Phase III: the genomes of soil and plant-associated and newly described type strains.</title>
        <authorList>
            <person name="Whitman W.B."/>
            <person name="Woyke T."/>
            <person name="Klenk H.P."/>
            <person name="Zhou Y."/>
            <person name="Lilburn T.G."/>
            <person name="Beck B.J."/>
            <person name="De Vos P."/>
            <person name="Vandamme P."/>
            <person name="Eisen J.A."/>
            <person name="Garrity G."/>
            <person name="Hugenholtz P."/>
            <person name="Kyrpides N.C."/>
        </authorList>
    </citation>
    <scope>NUCLEOTIDE SEQUENCE [LARGE SCALE GENOMIC DNA]</scope>
    <source>
        <strain evidence="1 2">VKM Ac-2538</strain>
    </source>
</reference>
<sequence length="159" mass="16614">MNPLNLIATVLLAVSPAPPAPVITMNQSSLTAVTGQTLSLESVVTGELKEPAIAHLNVASLDGVYVDLEDWTTEVTKPVPPGAETQLDWEVQAVNPGRFAVYIVLIPQNGSLLAGPPVHLTVSARQTLDTAGALPVALAVPTLLGLTALAGRVRPFRRT</sequence>
<gene>
    <name evidence="1" type="ORF">EV644_104553</name>
</gene>
<keyword evidence="2" id="KW-1185">Reference proteome</keyword>
<evidence type="ECO:0000313" key="2">
    <source>
        <dbReference type="Proteomes" id="UP000295818"/>
    </source>
</evidence>
<protein>
    <recommendedName>
        <fullName evidence="3">Gram-positive cocci surface proteins LPxTG domain-containing protein</fullName>
    </recommendedName>
</protein>
<organism evidence="1 2">
    <name type="scientific">Kribbella orskensis</name>
    <dbReference type="NCBI Taxonomy" id="2512216"/>
    <lineage>
        <taxon>Bacteria</taxon>
        <taxon>Bacillati</taxon>
        <taxon>Actinomycetota</taxon>
        <taxon>Actinomycetes</taxon>
        <taxon>Propionibacteriales</taxon>
        <taxon>Kribbellaceae</taxon>
        <taxon>Kribbella</taxon>
    </lineage>
</organism>
<evidence type="ECO:0000313" key="1">
    <source>
        <dbReference type="EMBL" id="TCO26049.1"/>
    </source>
</evidence>
<proteinExistence type="predicted"/>
<dbReference type="RefSeq" id="WP_132188854.1">
    <property type="nucleotide sequence ID" value="NZ_SLWM01000004.1"/>
</dbReference>
<dbReference type="EMBL" id="SLWM01000004">
    <property type="protein sequence ID" value="TCO26049.1"/>
    <property type="molecule type" value="Genomic_DNA"/>
</dbReference>
<evidence type="ECO:0008006" key="3">
    <source>
        <dbReference type="Google" id="ProtNLM"/>
    </source>
</evidence>